<feature type="domain" description="Nif11" evidence="1">
    <location>
        <begin position="1"/>
        <end position="47"/>
    </location>
</feature>
<dbReference type="InterPro" id="IPR012903">
    <property type="entry name" value="Nif11"/>
</dbReference>
<organism evidence="2 3">
    <name type="scientific">Nonomuraea fuscirosea</name>
    <dbReference type="NCBI Taxonomy" id="1291556"/>
    <lineage>
        <taxon>Bacteria</taxon>
        <taxon>Bacillati</taxon>
        <taxon>Actinomycetota</taxon>
        <taxon>Actinomycetes</taxon>
        <taxon>Streptosporangiales</taxon>
        <taxon>Streptosporangiaceae</taxon>
        <taxon>Nonomuraea</taxon>
    </lineage>
</organism>
<dbReference type="AlphaFoldDB" id="A0A2T0ME22"/>
<comment type="caution">
    <text evidence="2">The sequence shown here is derived from an EMBL/GenBank/DDBJ whole genome shotgun (WGS) entry which is preliminary data.</text>
</comment>
<keyword evidence="3" id="KW-1185">Reference proteome</keyword>
<dbReference type="RefSeq" id="WP_181308439.1">
    <property type="nucleotide sequence ID" value="NZ_PVNG01000025.1"/>
</dbReference>
<proteinExistence type="predicted"/>
<name>A0A2T0ME22_9ACTN</name>
<dbReference type="EMBL" id="PVNG01000025">
    <property type="protein sequence ID" value="PRX55790.1"/>
    <property type="molecule type" value="Genomic_DNA"/>
</dbReference>
<protein>
    <submittedName>
        <fullName evidence="2">Nitrogen fixation uncharacterized protein</fullName>
    </submittedName>
</protein>
<dbReference type="Pfam" id="PF07862">
    <property type="entry name" value="Nif11"/>
    <property type="match status" value="1"/>
</dbReference>
<gene>
    <name evidence="2" type="ORF">B0I32_12510</name>
</gene>
<evidence type="ECO:0000313" key="2">
    <source>
        <dbReference type="EMBL" id="PRX55790.1"/>
    </source>
</evidence>
<reference evidence="2 3" key="1">
    <citation type="submission" date="2018-03" db="EMBL/GenBank/DDBJ databases">
        <title>Genomic Encyclopedia of Type Strains, Phase III (KMG-III): the genomes of soil and plant-associated and newly described type strains.</title>
        <authorList>
            <person name="Whitman W."/>
        </authorList>
    </citation>
    <scope>NUCLEOTIDE SEQUENCE [LARGE SCALE GENOMIC DNA]</scope>
    <source>
        <strain evidence="2 3">CGMCC 4.7104</strain>
    </source>
</reference>
<evidence type="ECO:0000259" key="1">
    <source>
        <dbReference type="Pfam" id="PF07862"/>
    </source>
</evidence>
<sequence length="106" mass="12269">MSETNVIDFLRALAQRPELCERLKDKPKDEVVAAAAGAGYPFTVQEFNTLIWDLEERLARERGEEFNERFPLWDLLWGRHYLEFLVFDLVPSLDETGLLVGLEPTT</sequence>
<accession>A0A2T0ME22</accession>
<dbReference type="Proteomes" id="UP000238312">
    <property type="component" value="Unassembled WGS sequence"/>
</dbReference>
<evidence type="ECO:0000313" key="3">
    <source>
        <dbReference type="Proteomes" id="UP000238312"/>
    </source>
</evidence>